<keyword evidence="3 15" id="KW-0004">4Fe-4S</keyword>
<dbReference type="SUPFAM" id="SSF55124">
    <property type="entry name" value="Nitrite/Sulfite reductase N-terminal domain-like"/>
    <property type="match status" value="2"/>
</dbReference>
<dbReference type="GO" id="GO:0019344">
    <property type="term" value="P:cysteine biosynthetic process"/>
    <property type="evidence" value="ECO:0007669"/>
    <property type="project" value="UniProtKB-KW"/>
</dbReference>
<dbReference type="PANTHER" id="PTHR11493:SF47">
    <property type="entry name" value="SULFITE REDUCTASE [NADPH] SUBUNIT BETA"/>
    <property type="match status" value="1"/>
</dbReference>
<feature type="binding site" description="axial binding residue" evidence="15">
    <location>
        <position position="481"/>
    </location>
    <ligand>
        <name>siroheme</name>
        <dbReference type="ChEBI" id="CHEBI:60052"/>
    </ligand>
    <ligandPart>
        <name>Fe</name>
        <dbReference type="ChEBI" id="CHEBI:18248"/>
    </ligandPart>
</feature>
<evidence type="ECO:0000256" key="8">
    <source>
        <dbReference type="ARBA" id="ARBA00023002"/>
    </source>
</evidence>
<dbReference type="FunFam" id="3.30.413.10:FF:000003">
    <property type="entry name" value="Sulfite reductase [NADPH] hemoprotein beta-component"/>
    <property type="match status" value="1"/>
</dbReference>
<dbReference type="UniPathway" id="UPA00140">
    <property type="reaction ID" value="UER00207"/>
</dbReference>
<feature type="binding site" evidence="15">
    <location>
        <position position="477"/>
    </location>
    <ligand>
        <name>[4Fe-4S] cluster</name>
        <dbReference type="ChEBI" id="CHEBI:49883"/>
    </ligand>
</feature>
<name>A0A431U8P2_9BACT</name>
<sequence length="568" mass="63437">MTDKSQLSEVEHVKDASNYLRGTLRESVQNPITGALYPDDTHLIKFHGSYQQTDRDLESERKRQKLEPLYSFMIRVRVPGGVASPEQWQRMDDLANEYANGTLKLTTRQTFQLHGVLKRDLQQTIQGFNAVLMDSIAGCGDVNRNVMCGANPHESQLHAEVYEVSRQISAHLTPQTTAYWELWLNGEQHLSTEPAEDAEPIYGKTYLPRKFKIALAVPPYNDTDIFANDIGLIAIEENGRLVGFNVAIGGGMGMTFGMPDTYPRLADLIGFVPTAQVVDVCEKIVTIQRDWGNRQNRKFSRLKYTIDRVGLDTFVAELQQRLGYALEPTRAYRFETSSDNFGWMQGPDGKLHLGLFVEGGRVKDTDAVQLKTALREVAGFHTGEFRLTGNQNLIIANIEPAHRPQIEQVLARYGVLGPTIERTALRLGALACVALNTCSLAFAEAERYLPQLLDRLDTVIRAHGLADAGIQIRMTGCPNGCARPYLGEIGLVGKAVGRYNLYLGASHSGERLNKLYREMLDEDGIIRELTPLLAAYAQDRLPAERFGDFVIRQGYVQPTTHGQNFHAA</sequence>
<comment type="catalytic activity">
    <reaction evidence="12 15">
        <text>hydrogen sulfide + 3 NADP(+) + 3 H2O = sulfite + 3 NADPH + 4 H(+)</text>
        <dbReference type="Rhea" id="RHEA:13801"/>
        <dbReference type="ChEBI" id="CHEBI:15377"/>
        <dbReference type="ChEBI" id="CHEBI:15378"/>
        <dbReference type="ChEBI" id="CHEBI:17359"/>
        <dbReference type="ChEBI" id="CHEBI:29919"/>
        <dbReference type="ChEBI" id="CHEBI:57783"/>
        <dbReference type="ChEBI" id="CHEBI:58349"/>
        <dbReference type="EC" id="1.8.1.2"/>
    </reaction>
</comment>
<dbReference type="InterPro" id="IPR005117">
    <property type="entry name" value="NiRdtase/SiRdtase_haem-b_fer"/>
</dbReference>
<dbReference type="GO" id="GO:0004783">
    <property type="term" value="F:sulfite reductase (NADPH) activity"/>
    <property type="evidence" value="ECO:0007669"/>
    <property type="project" value="UniProtKB-UniRule"/>
</dbReference>
<dbReference type="InterPro" id="IPR045169">
    <property type="entry name" value="NO2/SO3_Rdtase_4Fe4S_prot"/>
</dbReference>
<evidence type="ECO:0000256" key="9">
    <source>
        <dbReference type="ARBA" id="ARBA00023004"/>
    </source>
</evidence>
<proteinExistence type="inferred from homology"/>
<organism evidence="18 19">
    <name type="scientific">Hymenobacter gummosus</name>
    <dbReference type="NCBI Taxonomy" id="1776032"/>
    <lineage>
        <taxon>Bacteria</taxon>
        <taxon>Pseudomonadati</taxon>
        <taxon>Bacteroidota</taxon>
        <taxon>Cytophagia</taxon>
        <taxon>Cytophagales</taxon>
        <taxon>Hymenobacteraceae</taxon>
        <taxon>Hymenobacter</taxon>
    </lineage>
</organism>
<keyword evidence="10 15" id="KW-0411">Iron-sulfur</keyword>
<feature type="domain" description="Nitrite/sulphite reductase 4Fe-4S" evidence="16">
    <location>
        <begin position="167"/>
        <end position="323"/>
    </location>
</feature>
<dbReference type="InterPro" id="IPR006067">
    <property type="entry name" value="NO2/SO3_Rdtase_4Fe4S_dom"/>
</dbReference>
<dbReference type="PRINTS" id="PR00397">
    <property type="entry name" value="SIROHAEM"/>
</dbReference>
<evidence type="ECO:0000256" key="14">
    <source>
        <dbReference type="ARBA" id="ARBA00062253"/>
    </source>
</evidence>
<feature type="binding site" evidence="15">
    <location>
        <position position="438"/>
    </location>
    <ligand>
        <name>[4Fe-4S] cluster</name>
        <dbReference type="ChEBI" id="CHEBI:49883"/>
    </ligand>
</feature>
<evidence type="ECO:0000256" key="3">
    <source>
        <dbReference type="ARBA" id="ARBA00022485"/>
    </source>
</evidence>
<dbReference type="GO" id="GO:0046872">
    <property type="term" value="F:metal ion binding"/>
    <property type="evidence" value="ECO:0007669"/>
    <property type="project" value="UniProtKB-KW"/>
</dbReference>
<dbReference type="Proteomes" id="UP000282184">
    <property type="component" value="Unassembled WGS sequence"/>
</dbReference>
<evidence type="ECO:0000313" key="18">
    <source>
        <dbReference type="EMBL" id="RTQ53519.1"/>
    </source>
</evidence>
<dbReference type="InterPro" id="IPR045854">
    <property type="entry name" value="NO2/SO3_Rdtase_4Fe4S_sf"/>
</dbReference>
<dbReference type="GO" id="GO:0050661">
    <property type="term" value="F:NADP binding"/>
    <property type="evidence" value="ECO:0007669"/>
    <property type="project" value="InterPro"/>
</dbReference>
<feature type="domain" description="Nitrite/Sulfite reductase ferredoxin-like" evidence="17">
    <location>
        <begin position="71"/>
        <end position="129"/>
    </location>
</feature>
<evidence type="ECO:0000256" key="10">
    <source>
        <dbReference type="ARBA" id="ARBA00023014"/>
    </source>
</evidence>
<dbReference type="Gene3D" id="3.30.413.10">
    <property type="entry name" value="Sulfite Reductase Hemoprotein, domain 1"/>
    <property type="match status" value="2"/>
</dbReference>
<keyword evidence="9 15" id="KW-0408">Iron</keyword>
<keyword evidence="8 15" id="KW-0560">Oxidoreductase</keyword>
<keyword evidence="7 15" id="KW-0521">NADP</keyword>
<dbReference type="InterPro" id="IPR011786">
    <property type="entry name" value="CysI"/>
</dbReference>
<evidence type="ECO:0000256" key="2">
    <source>
        <dbReference type="ARBA" id="ARBA00010429"/>
    </source>
</evidence>
<comment type="function">
    <text evidence="13 15">Component of the sulfite reductase complex that catalyzes the 6-electron reduction of sulfite to sulfide. This is one of several activities required for the biosynthesis of L-cysteine from sulfate.</text>
</comment>
<evidence type="ECO:0000256" key="7">
    <source>
        <dbReference type="ARBA" id="ARBA00022857"/>
    </source>
</evidence>
<comment type="similarity">
    <text evidence="2 15">Belongs to the nitrite and sulfite reductase 4Fe-4S domain family.</text>
</comment>
<evidence type="ECO:0000256" key="11">
    <source>
        <dbReference type="ARBA" id="ARBA00023192"/>
    </source>
</evidence>
<evidence type="ECO:0000256" key="4">
    <source>
        <dbReference type="ARBA" id="ARBA00022605"/>
    </source>
</evidence>
<comment type="pathway">
    <text evidence="1 15">Sulfur metabolism; hydrogen sulfide biosynthesis; hydrogen sulfide from sulfite (NADPH route): step 1/1.</text>
</comment>
<dbReference type="Pfam" id="PF01077">
    <property type="entry name" value="NIR_SIR"/>
    <property type="match status" value="1"/>
</dbReference>
<evidence type="ECO:0000256" key="15">
    <source>
        <dbReference type="HAMAP-Rule" id="MF_01540"/>
    </source>
</evidence>
<keyword evidence="19" id="KW-1185">Reference proteome</keyword>
<dbReference type="GO" id="GO:0009337">
    <property type="term" value="C:sulfite reductase complex (NADPH)"/>
    <property type="evidence" value="ECO:0007669"/>
    <property type="project" value="InterPro"/>
</dbReference>
<evidence type="ECO:0000256" key="6">
    <source>
        <dbReference type="ARBA" id="ARBA00022723"/>
    </source>
</evidence>
<dbReference type="NCBIfam" id="TIGR02041">
    <property type="entry name" value="CysI"/>
    <property type="match status" value="1"/>
</dbReference>
<dbReference type="RefSeq" id="WP_126691445.1">
    <property type="nucleotide sequence ID" value="NZ_RXOF01000001.1"/>
</dbReference>
<keyword evidence="4 15" id="KW-0028">Amino-acid biosynthesis</keyword>
<dbReference type="HAMAP" id="MF_01540">
    <property type="entry name" value="CysI"/>
    <property type="match status" value="1"/>
</dbReference>
<gene>
    <name evidence="15" type="primary">cysI</name>
    <name evidence="18" type="ORF">EJV47_01905</name>
</gene>
<accession>A0A431U8P2</accession>
<dbReference type="PANTHER" id="PTHR11493">
    <property type="entry name" value="SULFITE REDUCTASE [NADPH] SUBUNIT BETA-RELATED"/>
    <property type="match status" value="1"/>
</dbReference>
<dbReference type="PROSITE" id="PS00365">
    <property type="entry name" value="NIR_SIR"/>
    <property type="match status" value="1"/>
</dbReference>
<feature type="binding site" evidence="15">
    <location>
        <position position="481"/>
    </location>
    <ligand>
        <name>[4Fe-4S] cluster</name>
        <dbReference type="ChEBI" id="CHEBI:49883"/>
    </ligand>
</feature>
<dbReference type="AlphaFoldDB" id="A0A431U8P2"/>
<dbReference type="GO" id="GO:0000103">
    <property type="term" value="P:sulfate assimilation"/>
    <property type="evidence" value="ECO:0007669"/>
    <property type="project" value="UniProtKB-UniRule"/>
</dbReference>
<dbReference type="InterPro" id="IPR036136">
    <property type="entry name" value="Nit/Sulf_reduc_fer-like_dom_sf"/>
</dbReference>
<dbReference type="NCBIfam" id="NF010029">
    <property type="entry name" value="PRK13504.1"/>
    <property type="match status" value="1"/>
</dbReference>
<dbReference type="OrthoDB" id="9803707at2"/>
<reference evidence="18 19" key="1">
    <citation type="submission" date="2018-12" db="EMBL/GenBank/DDBJ databases">
        <title>Hymenobacter gummosus sp. nov., isolated from a spring.</title>
        <authorList>
            <person name="Nie L."/>
        </authorList>
    </citation>
    <scope>NUCLEOTIDE SEQUENCE [LARGE SCALE GENOMIC DNA]</scope>
    <source>
        <strain evidence="18 19">KCTC 52166</strain>
    </source>
</reference>
<dbReference type="EC" id="1.8.1.2" evidence="15"/>
<evidence type="ECO:0000259" key="17">
    <source>
        <dbReference type="Pfam" id="PF03460"/>
    </source>
</evidence>
<keyword evidence="6 15" id="KW-0479">Metal-binding</keyword>
<dbReference type="InterPro" id="IPR006066">
    <property type="entry name" value="NO2/SO3_Rdtase_FeS/sirohaem_BS"/>
</dbReference>
<evidence type="ECO:0000259" key="16">
    <source>
        <dbReference type="Pfam" id="PF01077"/>
    </source>
</evidence>
<dbReference type="EMBL" id="RXOF01000001">
    <property type="protein sequence ID" value="RTQ53519.1"/>
    <property type="molecule type" value="Genomic_DNA"/>
</dbReference>
<dbReference type="GO" id="GO:0050311">
    <property type="term" value="F:sulfite reductase (ferredoxin) activity"/>
    <property type="evidence" value="ECO:0007669"/>
    <property type="project" value="TreeGrafter"/>
</dbReference>
<dbReference type="SUPFAM" id="SSF56014">
    <property type="entry name" value="Nitrite and sulphite reductase 4Fe-4S domain-like"/>
    <property type="match status" value="2"/>
</dbReference>
<dbReference type="GO" id="GO:0070814">
    <property type="term" value="P:hydrogen sulfide biosynthetic process"/>
    <property type="evidence" value="ECO:0007669"/>
    <property type="project" value="UniProtKB-UniRule"/>
</dbReference>
<feature type="binding site" evidence="15">
    <location>
        <position position="432"/>
    </location>
    <ligand>
        <name>[4Fe-4S] cluster</name>
        <dbReference type="ChEBI" id="CHEBI:49883"/>
    </ligand>
</feature>
<comment type="cofactor">
    <cofactor evidence="15">
        <name>siroheme</name>
        <dbReference type="ChEBI" id="CHEBI:60052"/>
    </cofactor>
    <text evidence="15">Binds 1 siroheme per subunit.</text>
</comment>
<keyword evidence="11 15" id="KW-0198">Cysteine biosynthesis</keyword>
<protein>
    <recommendedName>
        <fullName evidence="15">Sulfite reductase [NADPH] hemoprotein beta-component</fullName>
        <shortName evidence="15">SiR-HP</shortName>
        <shortName evidence="15">SiRHP</shortName>
        <ecNumber evidence="15">1.8.1.2</ecNumber>
    </recommendedName>
</protein>
<dbReference type="Pfam" id="PF03460">
    <property type="entry name" value="NIR_SIR_ferr"/>
    <property type="match status" value="2"/>
</dbReference>
<evidence type="ECO:0000256" key="5">
    <source>
        <dbReference type="ARBA" id="ARBA00022617"/>
    </source>
</evidence>
<feature type="domain" description="Nitrite/Sulfite reductase ferredoxin-like" evidence="17">
    <location>
        <begin position="346"/>
        <end position="412"/>
    </location>
</feature>
<comment type="cofactor">
    <cofactor evidence="15">
        <name>[4Fe-4S] cluster</name>
        <dbReference type="ChEBI" id="CHEBI:49883"/>
    </cofactor>
    <text evidence="15">Binds 1 [4Fe-4S] cluster per subunit.</text>
</comment>
<comment type="subunit">
    <text evidence="14 15">Alpha(8)-beta(8). The alpha component is a flavoprotein, the beta component is a hemoprotein.</text>
</comment>
<dbReference type="GO" id="GO:0020037">
    <property type="term" value="F:heme binding"/>
    <property type="evidence" value="ECO:0007669"/>
    <property type="project" value="InterPro"/>
</dbReference>
<evidence type="ECO:0000256" key="12">
    <source>
        <dbReference type="ARBA" id="ARBA00052219"/>
    </source>
</evidence>
<keyword evidence="5 15" id="KW-0349">Heme</keyword>
<evidence type="ECO:0000256" key="1">
    <source>
        <dbReference type="ARBA" id="ARBA00004774"/>
    </source>
</evidence>
<evidence type="ECO:0000313" key="19">
    <source>
        <dbReference type="Proteomes" id="UP000282184"/>
    </source>
</evidence>
<dbReference type="FunFam" id="3.30.413.10:FF:000004">
    <property type="entry name" value="Sulfite reductase [NADPH] hemoprotein beta-component"/>
    <property type="match status" value="1"/>
</dbReference>
<comment type="caution">
    <text evidence="18">The sequence shown here is derived from an EMBL/GenBank/DDBJ whole genome shotgun (WGS) entry which is preliminary data.</text>
</comment>
<dbReference type="GO" id="GO:0051539">
    <property type="term" value="F:4 iron, 4 sulfur cluster binding"/>
    <property type="evidence" value="ECO:0007669"/>
    <property type="project" value="UniProtKB-KW"/>
</dbReference>
<evidence type="ECO:0000256" key="13">
    <source>
        <dbReference type="ARBA" id="ARBA00057160"/>
    </source>
</evidence>